<dbReference type="SUPFAM" id="SSF53807">
    <property type="entry name" value="Helical backbone' metal receptor"/>
    <property type="match status" value="1"/>
</dbReference>
<dbReference type="CDD" id="cd01146">
    <property type="entry name" value="FhuD"/>
    <property type="match status" value="1"/>
</dbReference>
<dbReference type="PROSITE" id="PS50983">
    <property type="entry name" value="FE_B12_PBP"/>
    <property type="match status" value="1"/>
</dbReference>
<dbReference type="RefSeq" id="WP_106760784.1">
    <property type="nucleotide sequence ID" value="NZ_PXNP01000008.1"/>
</dbReference>
<evidence type="ECO:0000256" key="3">
    <source>
        <dbReference type="ARBA" id="ARBA00022448"/>
    </source>
</evidence>
<keyword evidence="5 7" id="KW-0732">Signal</keyword>
<evidence type="ECO:0000256" key="7">
    <source>
        <dbReference type="SAM" id="SignalP"/>
    </source>
</evidence>
<sequence>MSRPATVALNVLQRCFTILVLAGLSSGAVTADTRSLDTAFGPLEISGQPKRIVTLYEGALDTALAVGAHTVGAVITRGGNHVADYIKPAAGNINIVGTPGETNIEAVLAAQPDLILAAPRTSEQQYRLLSRLAPVVVPDIPMFEADTWKRETRLFARAMGRADQAEQVIEQVEARIAEVASLVRERIPADQRNATLIRWMPQGPLVMAEGLFSAAIIQATGFRPNSKGLIKPGRPHSEPLSLENLSGLDQNWMFLATLNADGDKALAAARKSPAFARLNAVQANQVIAVSGQLWTSASGPLAALAILDDIEAAVLALQP</sequence>
<evidence type="ECO:0000313" key="10">
    <source>
        <dbReference type="Proteomes" id="UP000239866"/>
    </source>
</evidence>
<reference evidence="9 10" key="1">
    <citation type="submission" date="2018-03" db="EMBL/GenBank/DDBJ databases">
        <title>Marinobacter brunus sp. nov., a marine bacterium of Gamma-proteobacteria isolated from the surface seawater of the South China Sea.</title>
        <authorList>
            <person name="Cheng H."/>
            <person name="Wu Y.-H."/>
            <person name="Xamxidin M."/>
            <person name="Xu X.-W."/>
        </authorList>
    </citation>
    <scope>NUCLEOTIDE SEQUENCE [LARGE SCALE GENOMIC DNA]</scope>
    <source>
        <strain evidence="9 10">NH169-3</strain>
    </source>
</reference>
<dbReference type="Pfam" id="PF01497">
    <property type="entry name" value="Peripla_BP_2"/>
    <property type="match status" value="1"/>
</dbReference>
<feature type="signal peptide" evidence="7">
    <location>
        <begin position="1"/>
        <end position="31"/>
    </location>
</feature>
<organism evidence="9 10">
    <name type="scientific">Marinobacter fuscus</name>
    <dbReference type="NCBI Taxonomy" id="2109942"/>
    <lineage>
        <taxon>Bacteria</taxon>
        <taxon>Pseudomonadati</taxon>
        <taxon>Pseudomonadota</taxon>
        <taxon>Gammaproteobacteria</taxon>
        <taxon>Pseudomonadales</taxon>
        <taxon>Marinobacteraceae</taxon>
        <taxon>Marinobacter</taxon>
    </lineage>
</organism>
<comment type="caution">
    <text evidence="9">The sequence shown here is derived from an EMBL/GenBank/DDBJ whole genome shotgun (WGS) entry which is preliminary data.</text>
</comment>
<evidence type="ECO:0000256" key="6">
    <source>
        <dbReference type="SAM" id="Coils"/>
    </source>
</evidence>
<dbReference type="GO" id="GO:1901678">
    <property type="term" value="P:iron coordination entity transport"/>
    <property type="evidence" value="ECO:0007669"/>
    <property type="project" value="UniProtKB-ARBA"/>
</dbReference>
<dbReference type="InterPro" id="IPR002491">
    <property type="entry name" value="ABC_transptr_periplasmic_BD"/>
</dbReference>
<keyword evidence="3" id="KW-0813">Transport</keyword>
<dbReference type="OrthoDB" id="9793175at2"/>
<keyword evidence="6" id="KW-0175">Coiled coil</keyword>
<dbReference type="PANTHER" id="PTHR30532:SF1">
    <property type="entry name" value="IRON(3+)-HYDROXAMATE-BINDING PROTEIN FHUD"/>
    <property type="match status" value="1"/>
</dbReference>
<evidence type="ECO:0000256" key="5">
    <source>
        <dbReference type="ARBA" id="ARBA00022729"/>
    </source>
</evidence>
<keyword evidence="4" id="KW-0406">Ion transport</keyword>
<keyword evidence="4" id="KW-0408">Iron</keyword>
<protein>
    <submittedName>
        <fullName evidence="9">ABC transporter substrate-binding protein</fullName>
    </submittedName>
</protein>
<comment type="similarity">
    <text evidence="2">Belongs to the bacterial solute-binding protein 8 family.</text>
</comment>
<feature type="chain" id="PRO_5015600473" evidence="7">
    <location>
        <begin position="32"/>
        <end position="319"/>
    </location>
</feature>
<name>A0A2T1KWJ9_9GAMM</name>
<evidence type="ECO:0000256" key="2">
    <source>
        <dbReference type="ARBA" id="ARBA00008814"/>
    </source>
</evidence>
<dbReference type="PANTHER" id="PTHR30532">
    <property type="entry name" value="IRON III DICITRATE-BINDING PERIPLASMIC PROTEIN"/>
    <property type="match status" value="1"/>
</dbReference>
<feature type="coiled-coil region" evidence="6">
    <location>
        <begin position="155"/>
        <end position="182"/>
    </location>
</feature>
<evidence type="ECO:0000313" key="9">
    <source>
        <dbReference type="EMBL" id="PSF14113.1"/>
    </source>
</evidence>
<keyword evidence="4" id="KW-0410">Iron transport</keyword>
<dbReference type="Gene3D" id="3.40.50.1980">
    <property type="entry name" value="Nitrogenase molybdenum iron protein domain"/>
    <property type="match status" value="2"/>
</dbReference>
<dbReference type="GO" id="GO:0030288">
    <property type="term" value="C:outer membrane-bounded periplasmic space"/>
    <property type="evidence" value="ECO:0007669"/>
    <property type="project" value="TreeGrafter"/>
</dbReference>
<dbReference type="InterPro" id="IPR051313">
    <property type="entry name" value="Bact_iron-sidero_bind"/>
</dbReference>
<dbReference type="EMBL" id="PXNP01000008">
    <property type="protein sequence ID" value="PSF14113.1"/>
    <property type="molecule type" value="Genomic_DNA"/>
</dbReference>
<dbReference type="AlphaFoldDB" id="A0A2T1KWJ9"/>
<proteinExistence type="inferred from homology"/>
<evidence type="ECO:0000259" key="8">
    <source>
        <dbReference type="PROSITE" id="PS50983"/>
    </source>
</evidence>
<accession>A0A2T1KWJ9</accession>
<keyword evidence="10" id="KW-1185">Reference proteome</keyword>
<evidence type="ECO:0000256" key="1">
    <source>
        <dbReference type="ARBA" id="ARBA00004196"/>
    </source>
</evidence>
<gene>
    <name evidence="9" type="ORF">C7H09_00900</name>
</gene>
<feature type="domain" description="Fe/B12 periplasmic-binding" evidence="8">
    <location>
        <begin position="51"/>
        <end position="318"/>
    </location>
</feature>
<evidence type="ECO:0000256" key="4">
    <source>
        <dbReference type="ARBA" id="ARBA00022496"/>
    </source>
</evidence>
<dbReference type="Proteomes" id="UP000239866">
    <property type="component" value="Unassembled WGS sequence"/>
</dbReference>
<comment type="subcellular location">
    <subcellularLocation>
        <location evidence="1">Cell envelope</location>
    </subcellularLocation>
</comment>